<proteinExistence type="predicted"/>
<protein>
    <recommendedName>
        <fullName evidence="4">Biopolymer transporter ExbD</fullName>
    </recommendedName>
</protein>
<evidence type="ECO:0000256" key="1">
    <source>
        <dbReference type="SAM" id="Phobius"/>
    </source>
</evidence>
<feature type="transmembrane region" description="Helical" evidence="1">
    <location>
        <begin position="12"/>
        <end position="35"/>
    </location>
</feature>
<accession>A0ABR9V6E2</accession>
<comment type="caution">
    <text evidence="2">The sequence shown here is derived from an EMBL/GenBank/DDBJ whole genome shotgun (WGS) entry which is preliminary data.</text>
</comment>
<keyword evidence="1" id="KW-1133">Transmembrane helix</keyword>
<dbReference type="Proteomes" id="UP000654604">
    <property type="component" value="Unassembled WGS sequence"/>
</dbReference>
<sequence length="150" mass="17229">MRRKLRSNKIEMELFPFLSVLACTIGTLILLIIVISTESIESSSEVTIIGQTEEGQNTSKTPRYIECRQDGIILHPEETFIPRNQISRSNSPLLTLIREVENNRDSEYIIVILRPTGLETFYEVRDLVEARNIDIGYEPIDEDLTIKFAE</sequence>
<evidence type="ECO:0000313" key="2">
    <source>
        <dbReference type="EMBL" id="MBE9223466.1"/>
    </source>
</evidence>
<keyword evidence="1" id="KW-0472">Membrane</keyword>
<dbReference type="RefSeq" id="WP_193801704.1">
    <property type="nucleotide sequence ID" value="NZ_JADEWC010000032.1"/>
</dbReference>
<organism evidence="2 3">
    <name type="scientific">Cyanobacterium stanieri LEGE 03274</name>
    <dbReference type="NCBI Taxonomy" id="1828756"/>
    <lineage>
        <taxon>Bacteria</taxon>
        <taxon>Bacillati</taxon>
        <taxon>Cyanobacteriota</taxon>
        <taxon>Cyanophyceae</taxon>
        <taxon>Oscillatoriophycideae</taxon>
        <taxon>Chroococcales</taxon>
        <taxon>Geminocystaceae</taxon>
        <taxon>Cyanobacterium</taxon>
    </lineage>
</organism>
<reference evidence="2 3" key="1">
    <citation type="submission" date="2020-10" db="EMBL/GenBank/DDBJ databases">
        <authorList>
            <person name="Castelo-Branco R."/>
            <person name="Eusebio N."/>
            <person name="Adriana R."/>
            <person name="Vieira A."/>
            <person name="Brugerolle De Fraissinette N."/>
            <person name="Rezende De Castro R."/>
            <person name="Schneider M.P."/>
            <person name="Vasconcelos V."/>
            <person name="Leao P.N."/>
        </authorList>
    </citation>
    <scope>NUCLEOTIDE SEQUENCE [LARGE SCALE GENOMIC DNA]</scope>
    <source>
        <strain evidence="2 3">LEGE 03274</strain>
    </source>
</reference>
<keyword evidence="1" id="KW-0812">Transmembrane</keyword>
<dbReference type="EMBL" id="JADEWC010000032">
    <property type="protein sequence ID" value="MBE9223466.1"/>
    <property type="molecule type" value="Genomic_DNA"/>
</dbReference>
<evidence type="ECO:0000313" key="3">
    <source>
        <dbReference type="Proteomes" id="UP000654604"/>
    </source>
</evidence>
<name>A0ABR9V6E2_9CHRO</name>
<evidence type="ECO:0008006" key="4">
    <source>
        <dbReference type="Google" id="ProtNLM"/>
    </source>
</evidence>
<gene>
    <name evidence="2" type="ORF">IQ215_12235</name>
</gene>
<keyword evidence="3" id="KW-1185">Reference proteome</keyword>